<evidence type="ECO:0000256" key="1">
    <source>
        <dbReference type="SAM" id="MobiDB-lite"/>
    </source>
</evidence>
<gene>
    <name evidence="2" type="ORF">FKW44_000503</name>
</gene>
<feature type="region of interest" description="Disordered" evidence="1">
    <location>
        <begin position="36"/>
        <end position="55"/>
    </location>
</feature>
<dbReference type="Proteomes" id="UP000595437">
    <property type="component" value="Chromosome 1"/>
</dbReference>
<protein>
    <submittedName>
        <fullName evidence="2">Uncharacterized protein</fullName>
    </submittedName>
</protein>
<organism evidence="2 3">
    <name type="scientific">Caligus rogercresseyi</name>
    <name type="common">Sea louse</name>
    <dbReference type="NCBI Taxonomy" id="217165"/>
    <lineage>
        <taxon>Eukaryota</taxon>
        <taxon>Metazoa</taxon>
        <taxon>Ecdysozoa</taxon>
        <taxon>Arthropoda</taxon>
        <taxon>Crustacea</taxon>
        <taxon>Multicrustacea</taxon>
        <taxon>Hexanauplia</taxon>
        <taxon>Copepoda</taxon>
        <taxon>Siphonostomatoida</taxon>
        <taxon>Caligidae</taxon>
        <taxon>Caligus</taxon>
    </lineage>
</organism>
<proteinExistence type="predicted"/>
<evidence type="ECO:0000313" key="3">
    <source>
        <dbReference type="Proteomes" id="UP000595437"/>
    </source>
</evidence>
<sequence length="55" mass="6680">MDIELHWNILVFSWYKRAKLVDFPWKTFYIKAYEGKPQNHPNPHLGENLLHPRSC</sequence>
<evidence type="ECO:0000313" key="2">
    <source>
        <dbReference type="EMBL" id="QQP55991.1"/>
    </source>
</evidence>
<dbReference type="EMBL" id="CP045890">
    <property type="protein sequence ID" value="QQP55991.1"/>
    <property type="molecule type" value="Genomic_DNA"/>
</dbReference>
<accession>A0A7T8KHM7</accession>
<reference evidence="3" key="1">
    <citation type="submission" date="2021-01" db="EMBL/GenBank/DDBJ databases">
        <title>Caligus Genome Assembly.</title>
        <authorList>
            <person name="Gallardo-Escarate C."/>
        </authorList>
    </citation>
    <scope>NUCLEOTIDE SEQUENCE [LARGE SCALE GENOMIC DNA]</scope>
</reference>
<keyword evidence="3" id="KW-1185">Reference proteome</keyword>
<dbReference type="AlphaFoldDB" id="A0A7T8KHM7"/>
<name>A0A7T8KHM7_CALRO</name>